<proteinExistence type="inferred from homology"/>
<gene>
    <name evidence="6" type="primary">mprF</name>
    <name evidence="7" type="ORF">GH807_14275</name>
</gene>
<evidence type="ECO:0000256" key="1">
    <source>
        <dbReference type="ARBA" id="ARBA00004651"/>
    </source>
</evidence>
<evidence type="ECO:0000256" key="5">
    <source>
        <dbReference type="ARBA" id="ARBA00023136"/>
    </source>
</evidence>
<dbReference type="InterPro" id="IPR022791">
    <property type="entry name" value="L-PG_synthase/AglD"/>
</dbReference>
<name>A0ABR6WPC4_9FIRM</name>
<dbReference type="Proteomes" id="UP000653358">
    <property type="component" value="Unassembled WGS sequence"/>
</dbReference>
<feature type="transmembrane region" description="Helical" evidence="6">
    <location>
        <begin position="245"/>
        <end position="265"/>
    </location>
</feature>
<dbReference type="PANTHER" id="PTHR37693:SF1">
    <property type="entry name" value="INTEGRAL MEMBRANE PROTEIN"/>
    <property type="match status" value="1"/>
</dbReference>
<feature type="transmembrane region" description="Helical" evidence="6">
    <location>
        <begin position="21"/>
        <end position="40"/>
    </location>
</feature>
<keyword evidence="8" id="KW-1185">Reference proteome</keyword>
<keyword evidence="6" id="KW-0808">Transferase</keyword>
<evidence type="ECO:0000256" key="2">
    <source>
        <dbReference type="ARBA" id="ARBA00022475"/>
    </source>
</evidence>
<dbReference type="RefSeq" id="WP_148603563.1">
    <property type="nucleotide sequence ID" value="NZ_RXYB01000009.1"/>
</dbReference>
<feature type="transmembrane region" description="Helical" evidence="6">
    <location>
        <begin position="321"/>
        <end position="342"/>
    </location>
</feature>
<keyword evidence="4 6" id="KW-1133">Transmembrane helix</keyword>
<keyword evidence="6" id="KW-0443">Lipid metabolism</keyword>
<accession>A0ABR6WPC4</accession>
<evidence type="ECO:0000256" key="3">
    <source>
        <dbReference type="ARBA" id="ARBA00022692"/>
    </source>
</evidence>
<comment type="caution">
    <text evidence="7">The sequence shown here is derived from an EMBL/GenBank/DDBJ whole genome shotgun (WGS) entry which is preliminary data.</text>
</comment>
<dbReference type="NCBIfam" id="TIGR00374">
    <property type="entry name" value="flippase-like domain"/>
    <property type="match status" value="1"/>
</dbReference>
<organism evidence="7 8">
    <name type="scientific">Acetobacterium tundrae</name>
    <dbReference type="NCBI Taxonomy" id="132932"/>
    <lineage>
        <taxon>Bacteria</taxon>
        <taxon>Bacillati</taxon>
        <taxon>Bacillota</taxon>
        <taxon>Clostridia</taxon>
        <taxon>Eubacteriales</taxon>
        <taxon>Eubacteriaceae</taxon>
        <taxon>Acetobacterium</taxon>
    </lineage>
</organism>
<feature type="transmembrane region" description="Helical" evidence="6">
    <location>
        <begin position="137"/>
        <end position="156"/>
    </location>
</feature>
<sequence length="374" mass="41824">MCEKEKKKKGWFSKAWKNYSNAFFLILIIGVTAIIIFTQVDLVEFQNTLKQTKGEFLLLGIGCVFLYWFLEAYMLLKLMRQENSNEKISFAFTLTMVGQYYNLLDPSSSGGQPIQLYEMSKKKYGLGTGTAVLVQKYALYQITITFLAIIAIVFCTTELNQSLDAVKWLIAFGLVLNVAAIVFIGILVFNPNAAKGILLSCVKILLKLHILKNSEKQCKKIDHFVGEYKLAVEGLKYKKKETLQLFFVSIIQMMAFYSVGYFVYLSLGLNSVNAVTIISLQAILYVAVAFVPTPGAAGGAEAGFLLIFGPIYGAVNAPVAMILWRMITFYFILVFGGVYLSIHSIKMGKEKVNAIGEELSGEVDYLIEENKKNQ</sequence>
<evidence type="ECO:0000313" key="8">
    <source>
        <dbReference type="Proteomes" id="UP000653358"/>
    </source>
</evidence>
<comment type="similarity">
    <text evidence="6">Belongs to the LPG synthase family.</text>
</comment>
<evidence type="ECO:0000256" key="4">
    <source>
        <dbReference type="ARBA" id="ARBA00022989"/>
    </source>
</evidence>
<evidence type="ECO:0000256" key="6">
    <source>
        <dbReference type="RuleBase" id="RU363042"/>
    </source>
</evidence>
<feature type="transmembrane region" description="Helical" evidence="6">
    <location>
        <begin position="56"/>
        <end position="76"/>
    </location>
</feature>
<comment type="catalytic activity">
    <reaction evidence="6">
        <text>L-lysyl-tRNA(Lys) + a 1,2-diacyl-sn-glycero-3-phospho-(1'-sn-glycerol) = a 1,2-diacyl-sn-glycero-3-phospho-1'-(3'-O-L-lysyl)-sn-glycerol + tRNA(Lys)</text>
        <dbReference type="Rhea" id="RHEA:10668"/>
        <dbReference type="Rhea" id="RHEA-COMP:9696"/>
        <dbReference type="Rhea" id="RHEA-COMP:9697"/>
        <dbReference type="ChEBI" id="CHEBI:64716"/>
        <dbReference type="ChEBI" id="CHEBI:75792"/>
        <dbReference type="ChEBI" id="CHEBI:78442"/>
        <dbReference type="ChEBI" id="CHEBI:78529"/>
        <dbReference type="EC" id="2.3.2.3"/>
    </reaction>
</comment>
<feature type="transmembrane region" description="Helical" evidence="6">
    <location>
        <begin position="168"/>
        <end position="187"/>
    </location>
</feature>
<keyword evidence="3 6" id="KW-0812">Transmembrane</keyword>
<comment type="subcellular location">
    <subcellularLocation>
        <location evidence="1 6">Cell membrane</location>
        <topology evidence="1 6">Multi-pass membrane protein</topology>
    </subcellularLocation>
</comment>
<dbReference type="PANTHER" id="PTHR37693">
    <property type="entry name" value="PHOSPHATIDYLGLYCEROL LYSYLTRANSFERASE"/>
    <property type="match status" value="1"/>
</dbReference>
<feature type="transmembrane region" description="Helical" evidence="6">
    <location>
        <begin position="298"/>
        <end position="315"/>
    </location>
</feature>
<dbReference type="Pfam" id="PF03706">
    <property type="entry name" value="LPG_synthase_TM"/>
    <property type="match status" value="1"/>
</dbReference>
<protein>
    <recommendedName>
        <fullName evidence="6">Phosphatidylglycerol lysyltransferase</fullName>
        <ecNumber evidence="6">2.3.2.3</ecNumber>
    </recommendedName>
    <alternativeName>
        <fullName evidence="6">Lysylphosphatidylglycerol synthase</fullName>
    </alternativeName>
</protein>
<keyword evidence="2" id="KW-1003">Cell membrane</keyword>
<reference evidence="7 8" key="1">
    <citation type="journal article" date="2020" name="mSystems">
        <title>Defining Genomic and Predicted Metabolic Features of the Acetobacterium Genus.</title>
        <authorList>
            <person name="Ross D.E."/>
            <person name="Marshall C.W."/>
            <person name="Gulliver D."/>
            <person name="May H.D."/>
            <person name="Norman R.S."/>
        </authorList>
    </citation>
    <scope>NUCLEOTIDE SEQUENCE [LARGE SCALE GENOMIC DNA]</scope>
    <source>
        <strain evidence="7 8">DSM 9173</strain>
    </source>
</reference>
<evidence type="ECO:0000313" key="7">
    <source>
        <dbReference type="EMBL" id="MBC3798199.1"/>
    </source>
</evidence>
<comment type="function">
    <text evidence="6">Catalyzes the transfer of a lysyl group from L-lysyl-tRNA(Lys) to membrane-bound phosphatidylglycerol (PG), which produces lysylphosphatidylglycerol (LPG), a major component of the bacterial membrane with a positive net charge. LPG synthesis contributes to bacterial virulence as it is involved in the resistance mechanism against cationic antimicrobial peptides (CAMP) produces by the host's immune system (defensins, cathelicidins) and by the competing microorganisms.</text>
</comment>
<keyword evidence="5 6" id="KW-0472">Membrane</keyword>
<keyword evidence="6" id="KW-0046">Antibiotic resistance</keyword>
<dbReference type="EMBL" id="WJBB01000022">
    <property type="protein sequence ID" value="MBC3798199.1"/>
    <property type="molecule type" value="Genomic_DNA"/>
</dbReference>
<feature type="transmembrane region" description="Helical" evidence="6">
    <location>
        <begin position="271"/>
        <end position="291"/>
    </location>
</feature>
<dbReference type="EC" id="2.3.2.3" evidence="6"/>